<dbReference type="Proteomes" id="UP000288127">
    <property type="component" value="Unassembled WGS sequence"/>
</dbReference>
<dbReference type="RefSeq" id="WP_126760237.1">
    <property type="nucleotide sequence ID" value="NZ_PIPZ01000004.1"/>
</dbReference>
<evidence type="ECO:0000313" key="1">
    <source>
        <dbReference type="EMBL" id="RUO58799.1"/>
    </source>
</evidence>
<name>A0A432YCU4_9GAMM</name>
<keyword evidence="2" id="KW-1185">Reference proteome</keyword>
<organism evidence="1 2">
    <name type="scientific">Pseudidiomarina marina</name>
    <dbReference type="NCBI Taxonomy" id="502366"/>
    <lineage>
        <taxon>Bacteria</taxon>
        <taxon>Pseudomonadati</taxon>
        <taxon>Pseudomonadota</taxon>
        <taxon>Gammaproteobacteria</taxon>
        <taxon>Alteromonadales</taxon>
        <taxon>Idiomarinaceae</taxon>
        <taxon>Pseudidiomarina</taxon>
    </lineage>
</organism>
<reference evidence="2" key="1">
    <citation type="journal article" date="2018" name="Front. Microbiol.">
        <title>Genome-Based Analysis Reveals the Taxonomy and Diversity of the Family Idiomarinaceae.</title>
        <authorList>
            <person name="Liu Y."/>
            <person name="Lai Q."/>
            <person name="Shao Z."/>
        </authorList>
    </citation>
    <scope>NUCLEOTIDE SEQUENCE [LARGE SCALE GENOMIC DNA]</scope>
    <source>
        <strain evidence="2">PIM1</strain>
    </source>
</reference>
<dbReference type="OrthoDB" id="9812283at2"/>
<accession>A0A432YCU4</accession>
<protein>
    <submittedName>
        <fullName evidence="1">Uncharacterized protein</fullName>
    </submittedName>
</protein>
<proteinExistence type="predicted"/>
<dbReference type="AlphaFoldDB" id="A0A432YCU4"/>
<evidence type="ECO:0000313" key="2">
    <source>
        <dbReference type="Proteomes" id="UP000288127"/>
    </source>
</evidence>
<sequence>MTQQEVSWKEKHVYKVRDQRSPVIIDEPESEILRSEVEPWLTALFQSEHLGLLVGAGLPAALHSLAKGYANAGMERMPLSAFSDQIDKATIESAKRAGRGNANIEDQIRVCNELIRGLEIYVTTDVYGSGKIRKELQKLKYEVAHGLVAFANNVLRSEHNVINAAKSEVAAEYLMNFLVSFSSRSATRERLNLFTTNYDRLIEYGAELAGVRLIDRFVGTINPVFRSSRVEVDMHYNPPGIRGEPRYLEGIVHFTKLHGSLDWAAKDNVIKRFALPYGASDITQYASDDQINLMVYPNSSKDRETSEYPYVEMFRDLAASACRANSTLVVYGYSFGDEHINRVLVDMLSIPSTHLVIISYDDDSGRVQNFYAQAKRPAQISLLIGKHFGDLQILVDNYLPKPAIDRTTIKMADLLKSRGLAQSDSKHIENEDKA</sequence>
<gene>
    <name evidence="1" type="ORF">CWI76_10130</name>
</gene>
<dbReference type="EMBL" id="PIPZ01000004">
    <property type="protein sequence ID" value="RUO58799.1"/>
    <property type="molecule type" value="Genomic_DNA"/>
</dbReference>
<dbReference type="Pfam" id="PF13289">
    <property type="entry name" value="SIR2_2"/>
    <property type="match status" value="1"/>
</dbReference>
<comment type="caution">
    <text evidence="1">The sequence shown here is derived from an EMBL/GenBank/DDBJ whole genome shotgun (WGS) entry which is preliminary data.</text>
</comment>